<dbReference type="Gene3D" id="2.60.40.10">
    <property type="entry name" value="Immunoglobulins"/>
    <property type="match status" value="1"/>
</dbReference>
<dbReference type="InterPro" id="IPR013784">
    <property type="entry name" value="Carb-bd-like_fold"/>
</dbReference>
<dbReference type="EC" id="3.2.1.1" evidence="2"/>
<dbReference type="SUPFAM" id="SSF49464">
    <property type="entry name" value="Carboxypeptidase regulatory domain-like"/>
    <property type="match status" value="1"/>
</dbReference>
<sequence length="776" mass="80131">MHTQARIAGLSEGRSRRWRRMIGAALATVAMLGSLLVTAESASASDFGTVTGIVHDGSASGAPVAGIRVYAYNSGEESGASGTSGSDGRFTITGVAAGSAYLEVEQQPPYLAVYGIPVTVVPGAPATKDVVIQRSASIFGTVTGDPPDAGPLAGATVNLDNDVSLKTGSDGTFSIPNRSLGDHTVVVSATGYNSRRLTTTLAAGAQWDASVTLTRLSTVTGTVTAQDTGQPLENVAVTLGSLRATTGAAGQYSLRNVPAGSQTLRASDLTGSYVLKAGTVTVVGSTPATLDFTLTPEPTGRVSGRVVMAGPAATPAVAVGVYFYRAGLTPASTTSVSRGTLDADGNYTAVHLPDGDYVALFADDCGECEYERMLTEWWDNSFVRKTSTIIHIVGGQAVTGVDAVLDDPRALQTVSGTVTLPGSTRSTARTLVELLLPDGSVAASATTSSTGSYSVKSVRSASYRVRFSNSEYRVAYYNSAATFESAAVVPVNGPVTGIDATLTRLPPFTSTGTPTISGRAVLQATLTASPGSWSPTATTFTYQWKSDYQVIPGATKSTFTPTLAEQGHRLNVAVTASAPGILPTTRTSAQTGPVLQDFYTPPVPTISGTVVVGSTLTARHGPWRPAASPTFTYKWKRDGAVISGATSTMYKLVVADMGKRITVDITGSAPNFVTITRSSAATTKVVRNFTATAIPTIVGSPIVGRTLTAKAGTWTPSPVSFRFTWLRNGVAIPGATASSYALTKADSGARISVTVKGIKTDYVTTSRTSLQTKPVT</sequence>
<dbReference type="EMBL" id="NBWZ01000001">
    <property type="protein sequence ID" value="RFA10607.1"/>
    <property type="molecule type" value="Genomic_DNA"/>
</dbReference>
<gene>
    <name evidence="4" type="ORF">B7R54_16405</name>
</gene>
<dbReference type="Gene3D" id="2.60.40.1120">
    <property type="entry name" value="Carboxypeptidase-like, regulatory domain"/>
    <property type="match status" value="2"/>
</dbReference>
<evidence type="ECO:0000256" key="3">
    <source>
        <dbReference type="ARBA" id="ARBA00030238"/>
    </source>
</evidence>
<dbReference type="Gene3D" id="2.60.40.2700">
    <property type="match status" value="3"/>
</dbReference>
<evidence type="ECO:0000256" key="1">
    <source>
        <dbReference type="ARBA" id="ARBA00000548"/>
    </source>
</evidence>
<dbReference type="OrthoDB" id="614750at2"/>
<reference evidence="4 5" key="1">
    <citation type="submission" date="2017-04" db="EMBL/GenBank/DDBJ databases">
        <title>Comparative genome analysis of Subtercola boreus.</title>
        <authorList>
            <person name="Cho Y.-J."/>
            <person name="Cho A."/>
            <person name="Kim O.-S."/>
            <person name="Lee J.-I."/>
        </authorList>
    </citation>
    <scope>NUCLEOTIDE SEQUENCE [LARGE SCALE GENOMIC DNA]</scope>
    <source>
        <strain evidence="4 5">K300</strain>
    </source>
</reference>
<comment type="caution">
    <text evidence="4">The sequence shown here is derived from an EMBL/GenBank/DDBJ whole genome shotgun (WGS) entry which is preliminary data.</text>
</comment>
<evidence type="ECO:0000313" key="4">
    <source>
        <dbReference type="EMBL" id="RFA10607.1"/>
    </source>
</evidence>
<dbReference type="GO" id="GO:0005975">
    <property type="term" value="P:carbohydrate metabolic process"/>
    <property type="evidence" value="ECO:0007669"/>
    <property type="project" value="UniProtKB-ARBA"/>
</dbReference>
<keyword evidence="5" id="KW-1185">Reference proteome</keyword>
<dbReference type="Pfam" id="PF13620">
    <property type="entry name" value="CarboxypepD_reg"/>
    <property type="match status" value="3"/>
</dbReference>
<organism evidence="4 5">
    <name type="scientific">Subtercola boreus</name>
    <dbReference type="NCBI Taxonomy" id="120213"/>
    <lineage>
        <taxon>Bacteria</taxon>
        <taxon>Bacillati</taxon>
        <taxon>Actinomycetota</taxon>
        <taxon>Actinomycetes</taxon>
        <taxon>Micrococcales</taxon>
        <taxon>Microbacteriaceae</taxon>
        <taxon>Subtercola</taxon>
    </lineage>
</organism>
<accession>A0A3E0VP44</accession>
<dbReference type="AlphaFoldDB" id="A0A3E0VP44"/>
<comment type="catalytic activity">
    <reaction evidence="1">
        <text>Endohydrolysis of (1-&gt;4)-alpha-D-glucosidic linkages in polysaccharides containing three or more (1-&gt;4)-alpha-linked D-glucose units.</text>
        <dbReference type="EC" id="3.2.1.1"/>
    </reaction>
</comment>
<proteinExistence type="predicted"/>
<evidence type="ECO:0000256" key="2">
    <source>
        <dbReference type="ARBA" id="ARBA00012595"/>
    </source>
</evidence>
<protein>
    <recommendedName>
        <fullName evidence="2">alpha-amylase</fullName>
        <ecNumber evidence="2">3.2.1.1</ecNumber>
    </recommendedName>
    <alternativeName>
        <fullName evidence="3">1,4-alpha-D-glucan glucanohydrolase</fullName>
    </alternativeName>
</protein>
<dbReference type="Proteomes" id="UP000256486">
    <property type="component" value="Unassembled WGS sequence"/>
</dbReference>
<dbReference type="InterPro" id="IPR008969">
    <property type="entry name" value="CarboxyPept-like_regulatory"/>
</dbReference>
<dbReference type="InterPro" id="IPR013783">
    <property type="entry name" value="Ig-like_fold"/>
</dbReference>
<evidence type="ECO:0000313" key="5">
    <source>
        <dbReference type="Proteomes" id="UP000256486"/>
    </source>
</evidence>
<dbReference type="GO" id="GO:0004556">
    <property type="term" value="F:alpha-amylase activity"/>
    <property type="evidence" value="ECO:0007669"/>
    <property type="project" value="UniProtKB-EC"/>
</dbReference>
<dbReference type="SUPFAM" id="SSF49478">
    <property type="entry name" value="Cna protein B-type domain"/>
    <property type="match status" value="1"/>
</dbReference>
<dbReference type="SUPFAM" id="SSF49452">
    <property type="entry name" value="Starch-binding domain-like"/>
    <property type="match status" value="2"/>
</dbReference>
<dbReference type="GO" id="GO:0030246">
    <property type="term" value="F:carbohydrate binding"/>
    <property type="evidence" value="ECO:0007669"/>
    <property type="project" value="InterPro"/>
</dbReference>
<name>A0A3E0VP44_9MICO</name>